<reference evidence="1 2" key="1">
    <citation type="submission" date="2019-03" db="EMBL/GenBank/DDBJ databases">
        <title>Genomic Encyclopedia of Type Strains, Phase IV (KMG-IV): sequencing the most valuable type-strain genomes for metagenomic binning, comparative biology and taxonomic classification.</title>
        <authorList>
            <person name="Goeker M."/>
        </authorList>
    </citation>
    <scope>NUCLEOTIDE SEQUENCE [LARGE SCALE GENOMIC DNA]</scope>
    <source>
        <strain evidence="1 2">DSM 45934</strain>
    </source>
</reference>
<evidence type="ECO:0000313" key="2">
    <source>
        <dbReference type="Proteomes" id="UP000295680"/>
    </source>
</evidence>
<organism evidence="1 2">
    <name type="scientific">Actinocrispum wychmicini</name>
    <dbReference type="NCBI Taxonomy" id="1213861"/>
    <lineage>
        <taxon>Bacteria</taxon>
        <taxon>Bacillati</taxon>
        <taxon>Actinomycetota</taxon>
        <taxon>Actinomycetes</taxon>
        <taxon>Pseudonocardiales</taxon>
        <taxon>Pseudonocardiaceae</taxon>
        <taxon>Actinocrispum</taxon>
    </lineage>
</organism>
<dbReference type="RefSeq" id="WP_132111296.1">
    <property type="nucleotide sequence ID" value="NZ_SLWS01000001.1"/>
</dbReference>
<accession>A0A4R2JX36</accession>
<dbReference type="OrthoDB" id="4185975at2"/>
<dbReference type="EMBL" id="SLWS01000001">
    <property type="protein sequence ID" value="TCO65101.1"/>
    <property type="molecule type" value="Genomic_DNA"/>
</dbReference>
<comment type="caution">
    <text evidence="1">The sequence shown here is derived from an EMBL/GenBank/DDBJ whole genome shotgun (WGS) entry which is preliminary data.</text>
</comment>
<keyword evidence="2" id="KW-1185">Reference proteome</keyword>
<name>A0A4R2JX36_9PSEU</name>
<gene>
    <name evidence="1" type="ORF">EV192_101886</name>
</gene>
<proteinExistence type="predicted"/>
<dbReference type="Proteomes" id="UP000295680">
    <property type="component" value="Unassembled WGS sequence"/>
</dbReference>
<evidence type="ECO:0000313" key="1">
    <source>
        <dbReference type="EMBL" id="TCO65101.1"/>
    </source>
</evidence>
<sequence length="318" mass="36535">MRGADDQYRVVVDEDSLDWRGRTDITLVDAVDDLADLLEPLTTGKQVALMDHAYDVECWESVRLFELFYTRDTHVPRDSRVRLATLLDKCHLVRPEEDDLPQYVEVGGSIAERSFGFCHALALVSTGRAMSCLIASPEMKIAGWTKVRRERDTEDLDIHLLTAPAQLPEFWRGVMRRDRVPESLFFAMATRAFPGLIFAESLSFGRFKGSHEDVLPWLIDLLAKINDHFASSIARHRGDRNKVIQEFATHGVAISPESPLTHKDNQAWGQRLVTHEGESYRCEWHGKRVWDRDRVHFSLPIEKYQNRVLIGIFVDHLD</sequence>
<protein>
    <submittedName>
        <fullName evidence="1">Uncharacterized protein</fullName>
    </submittedName>
</protein>
<dbReference type="AlphaFoldDB" id="A0A4R2JX36"/>